<feature type="non-terminal residue" evidence="15">
    <location>
        <position position="83"/>
    </location>
</feature>
<sequence>MSFFETIGVKTVLVIGTVLRVCLILYGEWQDRTQIVKYTDVDYYVFTDAAEFMTKGQSPYLRPTYRYTPLLAWLLQPNITLTP</sequence>
<evidence type="ECO:0000256" key="9">
    <source>
        <dbReference type="ARBA" id="ARBA00022989"/>
    </source>
</evidence>
<keyword evidence="10" id="KW-0472">Membrane</keyword>
<accession>A0A409V8X0</accession>
<gene>
    <name evidence="15" type="ORF">AM593_03575</name>
</gene>
<comment type="similarity">
    <text evidence="3">Belongs to the PIGM family.</text>
</comment>
<dbReference type="InterPro" id="IPR007704">
    <property type="entry name" value="PIG-M"/>
</dbReference>
<evidence type="ECO:0000256" key="14">
    <source>
        <dbReference type="ARBA" id="ARBA00093608"/>
    </source>
</evidence>
<comment type="function">
    <text evidence="13">Catalytic subunit of the glycosylphosphatidylinositol-mannosyltransferase I complex which catalyzes the transfer of the first mannose, via an alpha-1,4 bond from a dolichol-phosphate-mannose (Dol-P-Man) to the glucosaminyl acyl phosphatidylinositol (GlcN-(acyl)PI) intermediate to generate alpha-D-Man-(1-&gt;4)-alpha-D-GlcN-(1-&gt;6)-(1-radyl,2-acyl-sn-glycero-3-phospho)-2-acyl-inositol and participates in the sixth step of the glycosylphosphatidylinositol-anchor biosynthesis.</text>
</comment>
<comment type="pathway">
    <text evidence="2">Glycolipid biosynthesis; glycosylphosphatidylinositol-anchor biosynthesis.</text>
</comment>
<keyword evidence="9" id="KW-1133">Transmembrane helix</keyword>
<dbReference type="GO" id="GO:0005789">
    <property type="term" value="C:endoplasmic reticulum membrane"/>
    <property type="evidence" value="ECO:0007669"/>
    <property type="project" value="UniProtKB-SubCell"/>
</dbReference>
<dbReference type="PANTHER" id="PTHR12886">
    <property type="entry name" value="PIG-M MANNOSYLTRANSFERASE"/>
    <property type="match status" value="1"/>
</dbReference>
<reference evidence="15 16" key="1">
    <citation type="journal article" date="2016" name="PLoS ONE">
        <title>A First Insight into the Genome of the Filter-Feeder Mussel Mytilus galloprovincialis.</title>
        <authorList>
            <person name="Murgarella M."/>
            <person name="Puiu D."/>
            <person name="Novoa B."/>
            <person name="Figueras A."/>
            <person name="Posada D."/>
            <person name="Canchaya C."/>
        </authorList>
    </citation>
    <scope>NUCLEOTIDE SEQUENCE [LARGE SCALE GENOMIC DNA]</scope>
    <source>
        <tissue evidence="15">Muscle</tissue>
    </source>
</reference>
<keyword evidence="4" id="KW-0337">GPI-anchor biosynthesis</keyword>
<evidence type="ECO:0000256" key="1">
    <source>
        <dbReference type="ARBA" id="ARBA00004477"/>
    </source>
</evidence>
<evidence type="ECO:0000256" key="4">
    <source>
        <dbReference type="ARBA" id="ARBA00022502"/>
    </source>
</evidence>
<evidence type="ECO:0000256" key="12">
    <source>
        <dbReference type="ARBA" id="ARBA00032997"/>
    </source>
</evidence>
<organism evidence="15 16">
    <name type="scientific">Mytilus galloprovincialis</name>
    <name type="common">Mediterranean mussel</name>
    <dbReference type="NCBI Taxonomy" id="29158"/>
    <lineage>
        <taxon>Eukaryota</taxon>
        <taxon>Metazoa</taxon>
        <taxon>Spiralia</taxon>
        <taxon>Lophotrochozoa</taxon>
        <taxon>Mollusca</taxon>
        <taxon>Bivalvia</taxon>
        <taxon>Autobranchia</taxon>
        <taxon>Pteriomorphia</taxon>
        <taxon>Mytilida</taxon>
        <taxon>Mytiloidea</taxon>
        <taxon>Mytilidae</taxon>
        <taxon>Mytilinae</taxon>
        <taxon>Mytilus</taxon>
    </lineage>
</organism>
<keyword evidence="5 15" id="KW-0328">Glycosyltransferase</keyword>
<keyword evidence="6 15" id="KW-0808">Transferase</keyword>
<evidence type="ECO:0000256" key="8">
    <source>
        <dbReference type="ARBA" id="ARBA00022824"/>
    </source>
</evidence>
<evidence type="ECO:0000256" key="10">
    <source>
        <dbReference type="ARBA" id="ARBA00023136"/>
    </source>
</evidence>
<dbReference type="EMBL" id="KV594658">
    <property type="protein sequence ID" value="OPL21154.1"/>
    <property type="molecule type" value="Genomic_DNA"/>
</dbReference>
<keyword evidence="7" id="KW-0812">Transmembrane</keyword>
<dbReference type="AlphaFoldDB" id="A0A409V8X0"/>
<name>A0A409V8X0_MYTGA</name>
<dbReference type="UniPathway" id="UPA00196"/>
<evidence type="ECO:0000256" key="7">
    <source>
        <dbReference type="ARBA" id="ARBA00022692"/>
    </source>
</evidence>
<dbReference type="GO" id="GO:1990529">
    <property type="term" value="C:glycosylphosphatidylinositol-mannosyltransferase I complex"/>
    <property type="evidence" value="ECO:0007669"/>
    <property type="project" value="TreeGrafter"/>
</dbReference>
<keyword evidence="16" id="KW-1185">Reference proteome</keyword>
<evidence type="ECO:0000256" key="2">
    <source>
        <dbReference type="ARBA" id="ARBA00004687"/>
    </source>
</evidence>
<dbReference type="GO" id="GO:0004376">
    <property type="term" value="F:GPI mannosyltransferase activity"/>
    <property type="evidence" value="ECO:0007669"/>
    <property type="project" value="InterPro"/>
</dbReference>
<evidence type="ECO:0000256" key="3">
    <source>
        <dbReference type="ARBA" id="ARBA00011071"/>
    </source>
</evidence>
<dbReference type="GO" id="GO:0006506">
    <property type="term" value="P:GPI anchor biosynthetic process"/>
    <property type="evidence" value="ECO:0007669"/>
    <property type="project" value="UniProtKB-UniPathway"/>
</dbReference>
<proteinExistence type="inferred from homology"/>
<dbReference type="Proteomes" id="UP000266721">
    <property type="component" value="Unassembled WGS sequence"/>
</dbReference>
<keyword evidence="8" id="KW-0256">Endoplasmic reticulum</keyword>
<evidence type="ECO:0000256" key="11">
    <source>
        <dbReference type="ARBA" id="ARBA00031139"/>
    </source>
</evidence>
<dbReference type="GO" id="GO:0051751">
    <property type="term" value="F:alpha-1,4-mannosyltransferase activity"/>
    <property type="evidence" value="ECO:0007669"/>
    <property type="project" value="InterPro"/>
</dbReference>
<dbReference type="PANTHER" id="PTHR12886:SF0">
    <property type="entry name" value="GPI MANNOSYLTRANSFERASE 1"/>
    <property type="match status" value="1"/>
</dbReference>
<evidence type="ECO:0000256" key="13">
    <source>
        <dbReference type="ARBA" id="ARBA00093408"/>
    </source>
</evidence>
<comment type="subcellular location">
    <subcellularLocation>
        <location evidence="1">Endoplasmic reticulum membrane</location>
        <topology evidence="1">Multi-pass membrane protein</topology>
    </subcellularLocation>
</comment>
<evidence type="ECO:0000313" key="16">
    <source>
        <dbReference type="Proteomes" id="UP000266721"/>
    </source>
</evidence>
<evidence type="ECO:0000256" key="6">
    <source>
        <dbReference type="ARBA" id="ARBA00022679"/>
    </source>
</evidence>
<evidence type="ECO:0000313" key="15">
    <source>
        <dbReference type="EMBL" id="OPL21154.1"/>
    </source>
</evidence>
<feature type="non-terminal residue" evidence="15">
    <location>
        <position position="1"/>
    </location>
</feature>
<protein>
    <recommendedName>
        <fullName evidence="14">GPI alpha-1,4-mannosyltransferase I, catalytic subunit</fullName>
    </recommendedName>
    <alternativeName>
        <fullName evidence="12">GPI mannosyltransferase I</fullName>
    </alternativeName>
    <alternativeName>
        <fullName evidence="11">Phosphatidylinositol-glycan biosynthesis class M protein</fullName>
    </alternativeName>
</protein>
<evidence type="ECO:0000256" key="5">
    <source>
        <dbReference type="ARBA" id="ARBA00022676"/>
    </source>
</evidence>